<dbReference type="RefSeq" id="WP_147803732.1">
    <property type="nucleotide sequence ID" value="NZ_CP144914.1"/>
</dbReference>
<dbReference type="AlphaFoldDB" id="A0A5C7FJG4"/>
<dbReference type="KEGG" id="ahal:FTX54_014565"/>
<keyword evidence="1" id="KW-1133">Transmembrane helix</keyword>
<gene>
    <name evidence="2" type="ORF">FTX54_014565</name>
</gene>
<feature type="transmembrane region" description="Helical" evidence="1">
    <location>
        <begin position="90"/>
        <end position="112"/>
    </location>
</feature>
<evidence type="ECO:0000313" key="3">
    <source>
        <dbReference type="Proteomes" id="UP000321816"/>
    </source>
</evidence>
<dbReference type="OrthoDB" id="2388713at2"/>
<evidence type="ECO:0000256" key="1">
    <source>
        <dbReference type="SAM" id="Phobius"/>
    </source>
</evidence>
<dbReference type="EMBL" id="CP144914">
    <property type="protein sequence ID" value="WWD79603.1"/>
    <property type="molecule type" value="Genomic_DNA"/>
</dbReference>
<name>A0A5C7FJG4_9BACI</name>
<keyword evidence="1" id="KW-0472">Membrane</keyword>
<sequence length="234" mass="26046">MNNIKDTAAALFIEQFKWALWFTGIMTAIRIVLHIVDHFVETEDLPVDSFVEFAYQPGKIFLLVLGIMSAYYFLGTLIEHGKTRKTFFKSTLISAGLLAVTLPIFAFVLNVVENLIITPAVDTAVINNTALQTYSITAFLAFCFTIFLYYTLGMLIGIGYYRFGWLFGFAFVAAGLLTLLIESMIWGTEFFLFGIALDNPGTVPLPALALTAVLAAVISYAAFRFIKRTPVKLE</sequence>
<feature type="transmembrane region" description="Helical" evidence="1">
    <location>
        <begin position="60"/>
        <end position="78"/>
    </location>
</feature>
<feature type="transmembrane region" description="Helical" evidence="1">
    <location>
        <begin position="164"/>
        <end position="187"/>
    </location>
</feature>
<proteinExistence type="predicted"/>
<feature type="transmembrane region" description="Helical" evidence="1">
    <location>
        <begin position="20"/>
        <end position="40"/>
    </location>
</feature>
<organism evidence="2 3">
    <name type="scientific">Alkalicoccus halolimnae</name>
    <dbReference type="NCBI Taxonomy" id="1667239"/>
    <lineage>
        <taxon>Bacteria</taxon>
        <taxon>Bacillati</taxon>
        <taxon>Bacillota</taxon>
        <taxon>Bacilli</taxon>
        <taxon>Bacillales</taxon>
        <taxon>Bacillaceae</taxon>
        <taxon>Alkalicoccus</taxon>
    </lineage>
</organism>
<accession>A0A5C7FJG4</accession>
<reference evidence="2 3" key="1">
    <citation type="submission" date="2024-01" db="EMBL/GenBank/DDBJ databases">
        <title>Complete Genome Sequence of Alkalicoccus halolimnae BZ-SZ-XJ29T, a Moderately Halophilic Bacterium Isolated from a Salt Lake.</title>
        <authorList>
            <person name="Zhao B."/>
        </authorList>
    </citation>
    <scope>NUCLEOTIDE SEQUENCE [LARGE SCALE GENOMIC DNA]</scope>
    <source>
        <strain evidence="2 3">BZ-SZ-XJ29</strain>
    </source>
</reference>
<feature type="transmembrane region" description="Helical" evidence="1">
    <location>
        <begin position="207"/>
        <end position="226"/>
    </location>
</feature>
<keyword evidence="1" id="KW-0812">Transmembrane</keyword>
<feature type="transmembrane region" description="Helical" evidence="1">
    <location>
        <begin position="132"/>
        <end position="152"/>
    </location>
</feature>
<protein>
    <submittedName>
        <fullName evidence="2">Uncharacterized protein</fullName>
    </submittedName>
</protein>
<dbReference type="Proteomes" id="UP000321816">
    <property type="component" value="Chromosome"/>
</dbReference>
<keyword evidence="3" id="KW-1185">Reference proteome</keyword>
<evidence type="ECO:0000313" key="2">
    <source>
        <dbReference type="EMBL" id="WWD79603.1"/>
    </source>
</evidence>